<dbReference type="AlphaFoldDB" id="A0AAD1Y4E9"/>
<keyword evidence="2" id="KW-1185">Reference proteome</keyword>
<organism evidence="1 2">
    <name type="scientific">Euplotes crassus</name>
    <dbReference type="NCBI Taxonomy" id="5936"/>
    <lineage>
        <taxon>Eukaryota</taxon>
        <taxon>Sar</taxon>
        <taxon>Alveolata</taxon>
        <taxon>Ciliophora</taxon>
        <taxon>Intramacronucleata</taxon>
        <taxon>Spirotrichea</taxon>
        <taxon>Hypotrichia</taxon>
        <taxon>Euplotida</taxon>
        <taxon>Euplotidae</taxon>
        <taxon>Moneuplotes</taxon>
    </lineage>
</organism>
<proteinExistence type="predicted"/>
<sequence length="48" mass="5436">MPTNTYGKYITILGLDTYKSNSYQNNFDIGKLIFNGIEILSCLTLDQT</sequence>
<dbReference type="Proteomes" id="UP001295684">
    <property type="component" value="Unassembled WGS sequence"/>
</dbReference>
<protein>
    <submittedName>
        <fullName evidence="1">Uncharacterized protein</fullName>
    </submittedName>
</protein>
<dbReference type="EMBL" id="CAMPGE010026811">
    <property type="protein sequence ID" value="CAI2384474.1"/>
    <property type="molecule type" value="Genomic_DNA"/>
</dbReference>
<comment type="caution">
    <text evidence="1">The sequence shown here is derived from an EMBL/GenBank/DDBJ whole genome shotgun (WGS) entry which is preliminary data.</text>
</comment>
<accession>A0AAD1Y4E9</accession>
<gene>
    <name evidence="1" type="ORF">ECRASSUSDP1_LOCUS26004</name>
</gene>
<evidence type="ECO:0000313" key="2">
    <source>
        <dbReference type="Proteomes" id="UP001295684"/>
    </source>
</evidence>
<name>A0AAD1Y4E9_EUPCR</name>
<evidence type="ECO:0000313" key="1">
    <source>
        <dbReference type="EMBL" id="CAI2384474.1"/>
    </source>
</evidence>
<reference evidence="1" key="1">
    <citation type="submission" date="2023-07" db="EMBL/GenBank/DDBJ databases">
        <authorList>
            <consortium name="AG Swart"/>
            <person name="Singh M."/>
            <person name="Singh A."/>
            <person name="Seah K."/>
            <person name="Emmerich C."/>
        </authorList>
    </citation>
    <scope>NUCLEOTIDE SEQUENCE</scope>
    <source>
        <strain evidence="1">DP1</strain>
    </source>
</reference>